<reference evidence="1" key="1">
    <citation type="submission" date="2019-06" db="EMBL/GenBank/DDBJ databases">
        <authorList>
            <person name="Zheng W."/>
        </authorList>
    </citation>
    <scope>NUCLEOTIDE SEQUENCE</scope>
    <source>
        <strain evidence="1">QDHG01</strain>
    </source>
</reference>
<dbReference type="AlphaFoldDB" id="A0A8J8NDY2"/>
<evidence type="ECO:0000313" key="1">
    <source>
        <dbReference type="EMBL" id="TNV72884.1"/>
    </source>
</evidence>
<protein>
    <submittedName>
        <fullName evidence="1">Uncharacterized protein</fullName>
    </submittedName>
</protein>
<proteinExistence type="predicted"/>
<accession>A0A8J8NDY2</accession>
<dbReference type="Proteomes" id="UP000785679">
    <property type="component" value="Unassembled WGS sequence"/>
</dbReference>
<organism evidence="1 2">
    <name type="scientific">Halteria grandinella</name>
    <dbReference type="NCBI Taxonomy" id="5974"/>
    <lineage>
        <taxon>Eukaryota</taxon>
        <taxon>Sar</taxon>
        <taxon>Alveolata</taxon>
        <taxon>Ciliophora</taxon>
        <taxon>Intramacronucleata</taxon>
        <taxon>Spirotrichea</taxon>
        <taxon>Stichotrichia</taxon>
        <taxon>Sporadotrichida</taxon>
        <taxon>Halteriidae</taxon>
        <taxon>Halteria</taxon>
    </lineage>
</organism>
<sequence>MPPMARPASIFPPFAFCSGLFPKYSSMDSYIFSSVASSMVTASPIKSSLISIFSFVESRNSTSSFLIAA</sequence>
<keyword evidence="2" id="KW-1185">Reference proteome</keyword>
<gene>
    <name evidence="1" type="ORF">FGO68_gene768</name>
</gene>
<comment type="caution">
    <text evidence="1">The sequence shown here is derived from an EMBL/GenBank/DDBJ whole genome shotgun (WGS) entry which is preliminary data.</text>
</comment>
<evidence type="ECO:0000313" key="2">
    <source>
        <dbReference type="Proteomes" id="UP000785679"/>
    </source>
</evidence>
<name>A0A8J8NDY2_HALGN</name>
<dbReference type="EMBL" id="RRYP01020596">
    <property type="protein sequence ID" value="TNV72884.1"/>
    <property type="molecule type" value="Genomic_DNA"/>
</dbReference>